<proteinExistence type="predicted"/>
<comment type="caution">
    <text evidence="5">The sequence shown here is derived from an EMBL/GenBank/DDBJ whole genome shotgun (WGS) entry which is preliminary data.</text>
</comment>
<evidence type="ECO:0000256" key="3">
    <source>
        <dbReference type="SAM" id="MobiDB-lite"/>
    </source>
</evidence>
<reference evidence="5" key="1">
    <citation type="journal article" date="2022" name="Int. J. Mol. Sci.">
        <title>Draft Genome of Tanacetum Coccineum: Genomic Comparison of Closely Related Tanacetum-Family Plants.</title>
        <authorList>
            <person name="Yamashiro T."/>
            <person name="Shiraishi A."/>
            <person name="Nakayama K."/>
            <person name="Satake H."/>
        </authorList>
    </citation>
    <scope>NUCLEOTIDE SEQUENCE</scope>
</reference>
<keyword evidence="2" id="KW-0175">Coiled coil</keyword>
<dbReference type="Gene3D" id="4.10.60.10">
    <property type="entry name" value="Zinc finger, CCHC-type"/>
    <property type="match status" value="1"/>
</dbReference>
<keyword evidence="6" id="KW-1185">Reference proteome</keyword>
<evidence type="ECO:0000256" key="2">
    <source>
        <dbReference type="SAM" id="Coils"/>
    </source>
</evidence>
<dbReference type="InterPro" id="IPR036875">
    <property type="entry name" value="Znf_CCHC_sf"/>
</dbReference>
<accession>A0ABQ5C967</accession>
<dbReference type="SMART" id="SM00343">
    <property type="entry name" value="ZnF_C2HC"/>
    <property type="match status" value="1"/>
</dbReference>
<dbReference type="SUPFAM" id="SSF57756">
    <property type="entry name" value="Retrovirus zinc finger-like domains"/>
    <property type="match status" value="1"/>
</dbReference>
<dbReference type="Pfam" id="PF14223">
    <property type="entry name" value="Retrotran_gag_2"/>
    <property type="match status" value="1"/>
</dbReference>
<feature type="coiled-coil region" evidence="2">
    <location>
        <begin position="791"/>
        <end position="832"/>
    </location>
</feature>
<keyword evidence="1" id="KW-0479">Metal-binding</keyword>
<dbReference type="CDD" id="cd09272">
    <property type="entry name" value="RNase_HI_RT_Ty1"/>
    <property type="match status" value="1"/>
</dbReference>
<feature type="compositionally biased region" description="Basic and acidic residues" evidence="3">
    <location>
        <begin position="286"/>
        <end position="299"/>
    </location>
</feature>
<protein>
    <submittedName>
        <fullName evidence="5">Retrovirus-related pol polyprotein from transposon TNT 1-94</fullName>
    </submittedName>
</protein>
<keyword evidence="1" id="KW-0863">Zinc-finger</keyword>
<dbReference type="PROSITE" id="PS50158">
    <property type="entry name" value="ZF_CCHC"/>
    <property type="match status" value="1"/>
</dbReference>
<dbReference type="InterPro" id="IPR001878">
    <property type="entry name" value="Znf_CCHC"/>
</dbReference>
<reference evidence="5" key="2">
    <citation type="submission" date="2022-01" db="EMBL/GenBank/DDBJ databases">
        <authorList>
            <person name="Yamashiro T."/>
            <person name="Shiraishi A."/>
            <person name="Satake H."/>
            <person name="Nakayama K."/>
        </authorList>
    </citation>
    <scope>NUCLEOTIDE SEQUENCE</scope>
</reference>
<gene>
    <name evidence="5" type="ORF">Tco_0893105</name>
</gene>
<dbReference type="PANTHER" id="PTHR11439:SF495">
    <property type="entry name" value="REVERSE TRANSCRIPTASE, RNA-DEPENDENT DNA POLYMERASE-RELATED"/>
    <property type="match status" value="1"/>
</dbReference>
<dbReference type="PANTHER" id="PTHR11439">
    <property type="entry name" value="GAG-POL-RELATED RETROTRANSPOSON"/>
    <property type="match status" value="1"/>
</dbReference>
<evidence type="ECO:0000313" key="5">
    <source>
        <dbReference type="EMBL" id="GJT23168.1"/>
    </source>
</evidence>
<evidence type="ECO:0000259" key="4">
    <source>
        <dbReference type="PROSITE" id="PS50158"/>
    </source>
</evidence>
<organism evidence="5 6">
    <name type="scientific">Tanacetum coccineum</name>
    <dbReference type="NCBI Taxonomy" id="301880"/>
    <lineage>
        <taxon>Eukaryota</taxon>
        <taxon>Viridiplantae</taxon>
        <taxon>Streptophyta</taxon>
        <taxon>Embryophyta</taxon>
        <taxon>Tracheophyta</taxon>
        <taxon>Spermatophyta</taxon>
        <taxon>Magnoliopsida</taxon>
        <taxon>eudicotyledons</taxon>
        <taxon>Gunneridae</taxon>
        <taxon>Pentapetalae</taxon>
        <taxon>asterids</taxon>
        <taxon>campanulids</taxon>
        <taxon>Asterales</taxon>
        <taxon>Asteraceae</taxon>
        <taxon>Asteroideae</taxon>
        <taxon>Anthemideae</taxon>
        <taxon>Anthemidinae</taxon>
        <taxon>Tanacetum</taxon>
    </lineage>
</organism>
<feature type="domain" description="CCHC-type" evidence="4">
    <location>
        <begin position="271"/>
        <end position="285"/>
    </location>
</feature>
<feature type="region of interest" description="Disordered" evidence="3">
    <location>
        <begin position="286"/>
        <end position="306"/>
    </location>
</feature>
<dbReference type="Proteomes" id="UP001151760">
    <property type="component" value="Unassembled WGS sequence"/>
</dbReference>
<sequence>MDSESAHMVAASKVLMLKPSEFELWRIRIKQYIQMIDYALWEVKENGNTASKIIVVEGVEKLKLNSIKDAKLLLKAIEKRLQKFVSQLEILGETLSQEDVNQKLLRSLSPEWNTHAVVWRNKPELETMSMDDLYNNLKVYEQEVKGTSSSSTRTQNMAFVSPNNSGSTNEAVSTAHGVSTVNTQANAANPINVDNLSDAVIYAFFASQPSNPQLANEDLQQLYPDDLEEMDLRWQMAMLTIRARRFLKNTGRKVTINGNETIGFDKSKVECYNCHKRRHFAKECRVPRNQDNRNKESSRRSVPMETTTSNALISYDGLGGYDWSDHAEEGPTNYALTAYSSLCSDSEEISCLQNDLSFTGLEEFTNKPVVIKPVVENGEAKASKAKPKAVSKNNGDPIIKDWVSDSEEENVSQTKIEKKIAKPSFVKIDFVKAKQTKKTDRKTAKQVDCNYQRVVKPVWNNAKRVNHQNFAKKTHPCPKKNMVPRTVLMKSGLVSINTARQNISKIAVLVNTARQVNTAHSKTTMNVGRPMVNTVKDKNVNIGFTEVKTASTPIETQKALLKDEDGEEVDVHMYRSMTGSLIYLTSSRPDIMFAVCSCARYQVNPKVSHLHAIKRIFRYLKGQPKLGLWYPKDSPFDLVTYTDSDYAGASLDRKSTTGGCQFFRSRLISWQCKKQTVVANSIIEAEYVAASSFYRQLGIYLLLLLKVNVARHNLLLLLKVNAARHNLLLLLKVNAARHKLTTVVKSSGPRRHRTMGDTIAQTGFENVSKTSNDLLLARGNTLRSGEDSLKLKELMELCTNLLNRVINLEKTKTSQAQEITSLKRRVKRLEKKGGSRAHKLKRLYKFGLSRRVEYFEDEDMFEVHDIVGDEVVVEIEVASKDVKVPNFTHL</sequence>
<keyword evidence="1" id="KW-0862">Zinc</keyword>
<dbReference type="EMBL" id="BQNB010014032">
    <property type="protein sequence ID" value="GJT23168.1"/>
    <property type="molecule type" value="Genomic_DNA"/>
</dbReference>
<evidence type="ECO:0000256" key="1">
    <source>
        <dbReference type="PROSITE-ProRule" id="PRU00047"/>
    </source>
</evidence>
<evidence type="ECO:0000313" key="6">
    <source>
        <dbReference type="Proteomes" id="UP001151760"/>
    </source>
</evidence>
<name>A0ABQ5C967_9ASTR</name>